<dbReference type="PANTHER" id="PTHR15352">
    <property type="entry name" value="LYMPHOID-RESTRICTED MEMBRANE PROTEIN, JAW1"/>
    <property type="match status" value="1"/>
</dbReference>
<dbReference type="GO" id="GO:0016020">
    <property type="term" value="C:membrane"/>
    <property type="evidence" value="ECO:0007669"/>
    <property type="project" value="UniProtKB-SubCell"/>
</dbReference>
<dbReference type="GO" id="GO:0005737">
    <property type="term" value="C:cytoplasm"/>
    <property type="evidence" value="ECO:0007669"/>
    <property type="project" value="UniProtKB-SubCell"/>
</dbReference>
<feature type="region of interest" description="Disordered" evidence="8">
    <location>
        <begin position="344"/>
        <end position="539"/>
    </location>
</feature>
<protein>
    <submittedName>
        <fullName evidence="9">Protein MRVI1</fullName>
    </submittedName>
</protein>
<keyword evidence="3" id="KW-0963">Cytoplasm</keyword>
<reference evidence="9" key="1">
    <citation type="journal article" date="2016" name="Gigascience">
        <title>De novo construction of an expanded transcriptome assembly for the western tarnished plant bug, Lygus hesperus.</title>
        <authorList>
            <person name="Tassone E.E."/>
            <person name="Geib S.M."/>
            <person name="Hall B."/>
            <person name="Fabrick J.A."/>
            <person name="Brent C.S."/>
            <person name="Hull J.J."/>
        </authorList>
    </citation>
    <scope>NUCLEOTIDE SEQUENCE</scope>
</reference>
<keyword evidence="5" id="KW-1133">Transmembrane helix</keyword>
<evidence type="ECO:0000256" key="1">
    <source>
        <dbReference type="ARBA" id="ARBA00004167"/>
    </source>
</evidence>
<evidence type="ECO:0000256" key="6">
    <source>
        <dbReference type="ARBA" id="ARBA00023054"/>
    </source>
</evidence>
<evidence type="ECO:0000256" key="5">
    <source>
        <dbReference type="ARBA" id="ARBA00022989"/>
    </source>
</evidence>
<evidence type="ECO:0000313" key="9">
    <source>
        <dbReference type="EMBL" id="JAQ17979.1"/>
    </source>
</evidence>
<dbReference type="EMBL" id="GDHC01000650">
    <property type="protein sequence ID" value="JAQ17979.1"/>
    <property type="molecule type" value="Transcribed_RNA"/>
</dbReference>
<evidence type="ECO:0000256" key="2">
    <source>
        <dbReference type="ARBA" id="ARBA00004496"/>
    </source>
</evidence>
<feature type="compositionally biased region" description="Polar residues" evidence="8">
    <location>
        <begin position="301"/>
        <end position="310"/>
    </location>
</feature>
<feature type="compositionally biased region" description="Basic and acidic residues" evidence="8">
    <location>
        <begin position="700"/>
        <end position="715"/>
    </location>
</feature>
<feature type="compositionally biased region" description="Polar residues" evidence="8">
    <location>
        <begin position="485"/>
        <end position="510"/>
    </location>
</feature>
<feature type="compositionally biased region" description="Low complexity" evidence="8">
    <location>
        <begin position="359"/>
        <end position="378"/>
    </location>
</feature>
<evidence type="ECO:0000256" key="3">
    <source>
        <dbReference type="ARBA" id="ARBA00022490"/>
    </source>
</evidence>
<feature type="compositionally biased region" description="Pro residues" evidence="8">
    <location>
        <begin position="345"/>
        <end position="358"/>
    </location>
</feature>
<proteinExistence type="predicted"/>
<evidence type="ECO:0000256" key="7">
    <source>
        <dbReference type="ARBA" id="ARBA00023136"/>
    </source>
</evidence>
<dbReference type="Pfam" id="PF05781">
    <property type="entry name" value="MRVI1"/>
    <property type="match status" value="1"/>
</dbReference>
<evidence type="ECO:0000256" key="8">
    <source>
        <dbReference type="SAM" id="MobiDB-lite"/>
    </source>
</evidence>
<dbReference type="InterPro" id="IPR008677">
    <property type="entry name" value="MRVI1"/>
</dbReference>
<sequence>MGNCLSGCTARSTSGNGGETVISYAGGKFYQTTKEQAPCLDAKAQTSRLRARKIYSTCFTISSESTSSGEKQVKEYAIVQKELEALQSQISHSQAVLASLKFTFLEASAIRKNLDKVNRTTQTFQDSQPKSLENVSASGVRDKGWQQLTSSCPAIVHNIAVQTEFVDLSKPTIISDAEYFLPPIGSPLDLKNLKDPRLGAPVDAPNSIDLDIYRSCRKLSVLPEEEATGDESPPGSRLAIARYPEQQSHSFESYLLPASIPQVIRQLSDPTTSRSTRRPLQVSTSVDAGSTEGRVGVQDSGLGSETRIPSPTFTTLQDTLTQLVTISYSSDPDLASVITLRTPVPMSPEAPFKTPPDITPSSPNQNSSSDTSLSFQTPTEITPGNESPVERLPFDRPSTSLAIPEKPMLSVLLDDKPLPPPPPQALDAPNEGPLRRVPSKRGKVPLIRSMARTDSKTALVVPSGEDSASANGTSSANGNVAENGPCSSQSQTSITVSAPILHSSSESPAATTDGPINLESNRTQGVTVDPPSNDDNNGLEMERQENQAVFPSLSDAALRQLGLWLQANSGDEREPQLTDGDVENKYTSLVLAFKTDKLTLTRRLELQNKLRDQAEINMTHEFDALKSVIQLLSTVCIDAEKAEMFEKIRQQVETLYKATLRVSSTAEMYGAVQQENRLSKAVDIVLRHVDNLKQAYDKEKTEHEETKKLAQKETKPVSPAVSALKNLHDKRYSVV</sequence>
<keyword evidence="6" id="KW-0175">Coiled coil</keyword>
<feature type="region of interest" description="Disordered" evidence="8">
    <location>
        <begin position="267"/>
        <end position="310"/>
    </location>
</feature>
<accession>A0A146MET5</accession>
<gene>
    <name evidence="9" type="primary">MRVI1_2</name>
    <name evidence="9" type="ORF">g.58631</name>
</gene>
<dbReference type="AlphaFoldDB" id="A0A146MET5"/>
<feature type="compositionally biased region" description="Low complexity" evidence="8">
    <location>
        <begin position="467"/>
        <end position="481"/>
    </location>
</feature>
<comment type="subcellular location">
    <subcellularLocation>
        <location evidence="2">Cytoplasm</location>
    </subcellularLocation>
    <subcellularLocation>
        <location evidence="1">Membrane</location>
        <topology evidence="1">Single-pass membrane protein</topology>
    </subcellularLocation>
</comment>
<feature type="region of interest" description="Disordered" evidence="8">
    <location>
        <begin position="700"/>
        <end position="722"/>
    </location>
</feature>
<dbReference type="PANTHER" id="PTHR15352:SF1">
    <property type="entry name" value="KASH5-LIKE COILED-COIL DOMAIN-CONTAINING PROTEIN"/>
    <property type="match status" value="1"/>
</dbReference>
<name>A0A146MET5_LYGHE</name>
<evidence type="ECO:0000256" key="4">
    <source>
        <dbReference type="ARBA" id="ARBA00022692"/>
    </source>
</evidence>
<keyword evidence="7" id="KW-0472">Membrane</keyword>
<keyword evidence="4" id="KW-0812">Transmembrane</keyword>
<organism evidence="9">
    <name type="scientific">Lygus hesperus</name>
    <name type="common">Western plant bug</name>
    <dbReference type="NCBI Taxonomy" id="30085"/>
    <lineage>
        <taxon>Eukaryota</taxon>
        <taxon>Metazoa</taxon>
        <taxon>Ecdysozoa</taxon>
        <taxon>Arthropoda</taxon>
        <taxon>Hexapoda</taxon>
        <taxon>Insecta</taxon>
        <taxon>Pterygota</taxon>
        <taxon>Neoptera</taxon>
        <taxon>Paraneoptera</taxon>
        <taxon>Hemiptera</taxon>
        <taxon>Heteroptera</taxon>
        <taxon>Panheteroptera</taxon>
        <taxon>Cimicomorpha</taxon>
        <taxon>Miridae</taxon>
        <taxon>Mirini</taxon>
        <taxon>Lygus</taxon>
    </lineage>
</organism>